<keyword evidence="5" id="KW-0698">rRNA processing</keyword>
<evidence type="ECO:0000256" key="15">
    <source>
        <dbReference type="ARBA" id="ARBA00022946"/>
    </source>
</evidence>
<sequence length="883" mass="95709">MLAGPAALHLLLPAPLPPHRHHHLAFALPQHPAPPLHASLPRAACSRRRRRRRAPARRDGVARASAAVAEEPSSSGPAKFSVRIPVGDREILVETGHIGRQASASVMVTDGETILYCSVCLSDTPNDPSDFFPLSVHYQERLSAAGRTSGGFFKREGKAKDHEVLVCRLIDRPLRPTMPKGFYYETQILSWVFSYDGIHSPDCLAITAAGIAVALSEIPNKQTIAGVRIGLINGQFVINPTTGQMENSELDLMMAGTDSAILMIEGYCDFLTEEKLLEAVEAGQVAIREICRAIDVLVQNCGKKKMVDAIDLPPPELYRHVEDISGDELVKALQIKEKIPRRKALSALEEKVITILSEQGYVSKDISSGVTEILDDIVEDEDEDEVIVDGEVDEGDVHIKPISRKPPRQLFAEVDVKLVFKEVSSKYLRRRIVEGGKRSDGRSPWELRPINSQCGLLPRAHGSALFTRGETQVRRLGYSTLLTNFCDILQYSFPPSCVGEVGRIGAPSRREIGHGMLAERALEPILPPEEDFPYTIRVESTITESNGSSSMASVCGGCLALQDAGVPIKFPVAGIAMGLVLDTQEFGGDGSPLILSDITGAEDASGDMDLKIAGNESGITAFQMDIKVVGITLPVMEQALLQARDGRQHILNEMSKSSPPPSKALSPHAPLIHVMKVKPNKVNLIIGSGGKTIKSIIEETGVDAIDTGDDGTVKITARDLSSLEKSKTIIANLTMVPKIGEIYRNCEIKSIAPYGAFVEIAPGREGLCHISELSSGWLAKAEDAFKVGDRIDVKLIEINDKGQLRLSSRALLPEADSESDSKQQSSGSTKEKAPQKDDLIKMTTRRPRRKKQSEPSGAENATMETLEKSAAAPATSKSSETAK</sequence>
<dbReference type="PROSITE" id="PS50126">
    <property type="entry name" value="S1"/>
    <property type="match status" value="1"/>
</dbReference>
<keyword evidence="6" id="KW-0934">Plastid</keyword>
<dbReference type="PANTHER" id="PTHR11252">
    <property type="entry name" value="POLYRIBONUCLEOTIDE NUCLEOTIDYLTRANSFERASE"/>
    <property type="match status" value="1"/>
</dbReference>
<keyword evidence="9" id="KW-0819">tRNA processing</keyword>
<evidence type="ECO:0000256" key="8">
    <source>
        <dbReference type="ARBA" id="ARBA00022679"/>
    </source>
</evidence>
<dbReference type="GO" id="GO:0005739">
    <property type="term" value="C:mitochondrion"/>
    <property type="evidence" value="ECO:0007669"/>
    <property type="project" value="TreeGrafter"/>
</dbReference>
<dbReference type="FunFam" id="3.30.230.70:FF:000013">
    <property type="entry name" value="Polyribonucleotide nucleotidyltransferase"/>
    <property type="match status" value="1"/>
</dbReference>
<dbReference type="CDD" id="cd02393">
    <property type="entry name" value="KH-I_PNPase"/>
    <property type="match status" value="1"/>
</dbReference>
<dbReference type="Pfam" id="PF00013">
    <property type="entry name" value="KH_1"/>
    <property type="match status" value="1"/>
</dbReference>
<keyword evidence="12" id="KW-0378">Hydrolase</keyword>
<dbReference type="PROSITE" id="PS50084">
    <property type="entry name" value="KH_TYPE_1"/>
    <property type="match status" value="1"/>
</dbReference>
<dbReference type="InterPro" id="IPR036345">
    <property type="entry name" value="ExoRNase_PH_dom2_sf"/>
</dbReference>
<dbReference type="CDD" id="cd11364">
    <property type="entry name" value="RNase_PH_PNPase_2"/>
    <property type="match status" value="1"/>
</dbReference>
<name>A0A1E5V927_9POAL</name>
<dbReference type="GO" id="GO:0004654">
    <property type="term" value="F:polyribonucleotide nucleotidyltransferase activity"/>
    <property type="evidence" value="ECO:0007669"/>
    <property type="project" value="UniProtKB-EC"/>
</dbReference>
<feature type="compositionally biased region" description="Basic residues" evidence="18">
    <location>
        <begin position="45"/>
        <end position="55"/>
    </location>
</feature>
<keyword evidence="13" id="KW-0269">Exonuclease</keyword>
<evidence type="ECO:0000313" key="20">
    <source>
        <dbReference type="EMBL" id="OEL21505.1"/>
    </source>
</evidence>
<dbReference type="GO" id="GO:0005829">
    <property type="term" value="C:cytosol"/>
    <property type="evidence" value="ECO:0007669"/>
    <property type="project" value="TreeGrafter"/>
</dbReference>
<dbReference type="Pfam" id="PF00575">
    <property type="entry name" value="S1"/>
    <property type="match status" value="1"/>
</dbReference>
<evidence type="ECO:0000259" key="19">
    <source>
        <dbReference type="PROSITE" id="PS50126"/>
    </source>
</evidence>
<dbReference type="EMBL" id="LWDX02047700">
    <property type="protein sequence ID" value="OEL21505.1"/>
    <property type="molecule type" value="Genomic_DNA"/>
</dbReference>
<dbReference type="STRING" id="888268.A0A1E5V927"/>
<evidence type="ECO:0000256" key="5">
    <source>
        <dbReference type="ARBA" id="ARBA00022552"/>
    </source>
</evidence>
<protein>
    <recommendedName>
        <fullName evidence="3">polyribonucleotide nucleotidyltransferase</fullName>
        <ecNumber evidence="3">2.7.7.8</ecNumber>
    </recommendedName>
    <alternativeName>
        <fullName evidence="16">Polynucleotide phosphorylase 1</fullName>
    </alternativeName>
</protein>
<dbReference type="SMART" id="SM00322">
    <property type="entry name" value="KH"/>
    <property type="match status" value="1"/>
</dbReference>
<evidence type="ECO:0000256" key="4">
    <source>
        <dbReference type="ARBA" id="ARBA00022528"/>
    </source>
</evidence>
<dbReference type="Proteomes" id="UP000095767">
    <property type="component" value="Unassembled WGS sequence"/>
</dbReference>
<comment type="subcellular location">
    <subcellularLocation>
        <location evidence="1">Plastid</location>
        <location evidence="1">Chloroplast</location>
    </subcellularLocation>
</comment>
<dbReference type="InterPro" id="IPR001247">
    <property type="entry name" value="ExoRNase_PH_dom1"/>
</dbReference>
<evidence type="ECO:0000256" key="10">
    <source>
        <dbReference type="ARBA" id="ARBA00022695"/>
    </source>
</evidence>
<dbReference type="FunFam" id="3.30.1370.10:FF:000001">
    <property type="entry name" value="Polyribonucleotide nucleotidyltransferase"/>
    <property type="match status" value="1"/>
</dbReference>
<dbReference type="GO" id="GO:0008033">
    <property type="term" value="P:tRNA processing"/>
    <property type="evidence" value="ECO:0007669"/>
    <property type="project" value="UniProtKB-KW"/>
</dbReference>
<evidence type="ECO:0000256" key="9">
    <source>
        <dbReference type="ARBA" id="ARBA00022694"/>
    </source>
</evidence>
<dbReference type="GO" id="GO:0000958">
    <property type="term" value="P:mitochondrial mRNA catabolic process"/>
    <property type="evidence" value="ECO:0007669"/>
    <property type="project" value="TreeGrafter"/>
</dbReference>
<dbReference type="HAMAP" id="MF_01595">
    <property type="entry name" value="PNPase"/>
    <property type="match status" value="1"/>
</dbReference>
<dbReference type="GO" id="GO:0003723">
    <property type="term" value="F:RNA binding"/>
    <property type="evidence" value="ECO:0007669"/>
    <property type="project" value="UniProtKB-UniRule"/>
</dbReference>
<accession>A0A1E5V927</accession>
<dbReference type="InterPro" id="IPR012340">
    <property type="entry name" value="NA-bd_OB-fold"/>
</dbReference>
<keyword evidence="10" id="KW-0548">Nucleotidyltransferase</keyword>
<dbReference type="Pfam" id="PF03725">
    <property type="entry name" value="RNase_PH_C"/>
    <property type="match status" value="1"/>
</dbReference>
<keyword evidence="7" id="KW-0507">mRNA processing</keyword>
<dbReference type="SMART" id="SM00316">
    <property type="entry name" value="S1"/>
    <property type="match status" value="1"/>
</dbReference>
<dbReference type="FunFam" id="3.30.230.70:FF:000001">
    <property type="entry name" value="Polyribonucleotide nucleotidyltransferase"/>
    <property type="match status" value="1"/>
</dbReference>
<evidence type="ECO:0000256" key="18">
    <source>
        <dbReference type="SAM" id="MobiDB-lite"/>
    </source>
</evidence>
<dbReference type="SUPFAM" id="SSF55666">
    <property type="entry name" value="Ribonuclease PH domain 2-like"/>
    <property type="match status" value="2"/>
</dbReference>
<feature type="region of interest" description="Disordered" evidence="18">
    <location>
        <begin position="810"/>
        <end position="883"/>
    </location>
</feature>
<dbReference type="EC" id="2.7.7.8" evidence="3"/>
<dbReference type="AlphaFoldDB" id="A0A1E5V927"/>
<comment type="caution">
    <text evidence="20">The sequence shown here is derived from an EMBL/GenBank/DDBJ whole genome shotgun (WGS) entry which is preliminary data.</text>
</comment>
<evidence type="ECO:0000256" key="16">
    <source>
        <dbReference type="ARBA" id="ARBA00031451"/>
    </source>
</evidence>
<dbReference type="InterPro" id="IPR020568">
    <property type="entry name" value="Ribosomal_Su5_D2-typ_SF"/>
</dbReference>
<evidence type="ECO:0000256" key="13">
    <source>
        <dbReference type="ARBA" id="ARBA00022839"/>
    </source>
</evidence>
<keyword evidence="14 17" id="KW-0694">RNA-binding</keyword>
<comment type="similarity">
    <text evidence="2">Belongs to the polyribonucleotide nucleotidyltransferase family.</text>
</comment>
<dbReference type="SUPFAM" id="SSF54791">
    <property type="entry name" value="Eukaryotic type KH-domain (KH-domain type I)"/>
    <property type="match status" value="1"/>
</dbReference>
<dbReference type="SUPFAM" id="SSF46915">
    <property type="entry name" value="Polynucleotide phosphorylase/guanosine pentaphosphate synthase (PNPase/GPSI), domain 3"/>
    <property type="match status" value="1"/>
</dbReference>
<evidence type="ECO:0000256" key="6">
    <source>
        <dbReference type="ARBA" id="ARBA00022640"/>
    </source>
</evidence>
<keyword evidence="21" id="KW-1185">Reference proteome</keyword>
<dbReference type="FunFam" id="2.40.50.140:FF:000158">
    <property type="entry name" value="Polyribonucleotide nucleotidyltransferase 1, chloroplastic"/>
    <property type="match status" value="1"/>
</dbReference>
<evidence type="ECO:0000256" key="1">
    <source>
        <dbReference type="ARBA" id="ARBA00004229"/>
    </source>
</evidence>
<evidence type="ECO:0000256" key="11">
    <source>
        <dbReference type="ARBA" id="ARBA00022722"/>
    </source>
</evidence>
<feature type="domain" description="S1 motif" evidence="19">
    <location>
        <begin position="740"/>
        <end position="809"/>
    </location>
</feature>
<dbReference type="InterPro" id="IPR003029">
    <property type="entry name" value="S1_domain"/>
</dbReference>
<keyword evidence="15" id="KW-0809">Transit peptide</keyword>
<keyword evidence="8 20" id="KW-0808">Transferase</keyword>
<dbReference type="OrthoDB" id="437922at2759"/>
<dbReference type="SUPFAM" id="SSF54211">
    <property type="entry name" value="Ribosomal protein S5 domain 2-like"/>
    <property type="match status" value="2"/>
</dbReference>
<evidence type="ECO:0000256" key="7">
    <source>
        <dbReference type="ARBA" id="ARBA00022664"/>
    </source>
</evidence>
<proteinExistence type="inferred from homology"/>
<dbReference type="InterPro" id="IPR004088">
    <property type="entry name" value="KH_dom_type_1"/>
</dbReference>
<dbReference type="Pfam" id="PF01138">
    <property type="entry name" value="RNase_PH"/>
    <property type="match status" value="2"/>
</dbReference>
<evidence type="ECO:0000256" key="17">
    <source>
        <dbReference type="PROSITE-ProRule" id="PRU00117"/>
    </source>
</evidence>
<feature type="compositionally biased region" description="Low complexity" evidence="18">
    <location>
        <begin position="30"/>
        <end position="44"/>
    </location>
</feature>
<keyword evidence="11" id="KW-0540">Nuclease</keyword>
<dbReference type="GO" id="GO:0009570">
    <property type="term" value="C:chloroplast stroma"/>
    <property type="evidence" value="ECO:0007669"/>
    <property type="project" value="TreeGrafter"/>
</dbReference>
<evidence type="ECO:0000313" key="21">
    <source>
        <dbReference type="Proteomes" id="UP000095767"/>
    </source>
</evidence>
<dbReference type="SUPFAM" id="SSF50249">
    <property type="entry name" value="Nucleic acid-binding proteins"/>
    <property type="match status" value="1"/>
</dbReference>
<keyword evidence="4" id="KW-0150">Chloroplast</keyword>
<dbReference type="InterPro" id="IPR036456">
    <property type="entry name" value="PNPase_PH_RNA-bd_sf"/>
</dbReference>
<dbReference type="Gene3D" id="3.30.230.70">
    <property type="entry name" value="GHMP Kinase, N-terminal domain"/>
    <property type="match status" value="2"/>
</dbReference>
<feature type="compositionally biased region" description="Low complexity" evidence="18">
    <location>
        <begin position="868"/>
        <end position="883"/>
    </location>
</feature>
<dbReference type="InterPro" id="IPR015847">
    <property type="entry name" value="ExoRNase_PH_dom2"/>
</dbReference>
<dbReference type="NCBIfam" id="NF008805">
    <property type="entry name" value="PRK11824.1"/>
    <property type="match status" value="1"/>
</dbReference>
<dbReference type="GO" id="GO:0000175">
    <property type="term" value="F:3'-5'-RNA exonuclease activity"/>
    <property type="evidence" value="ECO:0007669"/>
    <property type="project" value="TreeGrafter"/>
</dbReference>
<feature type="compositionally biased region" description="Low complexity" evidence="18">
    <location>
        <begin position="62"/>
        <end position="78"/>
    </location>
</feature>
<feature type="region of interest" description="Disordered" evidence="18">
    <location>
        <begin position="30"/>
        <end position="81"/>
    </location>
</feature>
<dbReference type="InterPro" id="IPR004087">
    <property type="entry name" value="KH_dom"/>
</dbReference>
<dbReference type="Gene3D" id="3.30.1370.10">
    <property type="entry name" value="K Homology domain, type 1"/>
    <property type="match status" value="1"/>
</dbReference>
<evidence type="ECO:0000256" key="3">
    <source>
        <dbReference type="ARBA" id="ARBA00012416"/>
    </source>
</evidence>
<organism evidence="20 21">
    <name type="scientific">Dichanthelium oligosanthes</name>
    <dbReference type="NCBI Taxonomy" id="888268"/>
    <lineage>
        <taxon>Eukaryota</taxon>
        <taxon>Viridiplantae</taxon>
        <taxon>Streptophyta</taxon>
        <taxon>Embryophyta</taxon>
        <taxon>Tracheophyta</taxon>
        <taxon>Spermatophyta</taxon>
        <taxon>Magnoliopsida</taxon>
        <taxon>Liliopsida</taxon>
        <taxon>Poales</taxon>
        <taxon>Poaceae</taxon>
        <taxon>PACMAD clade</taxon>
        <taxon>Panicoideae</taxon>
        <taxon>Panicodae</taxon>
        <taxon>Paniceae</taxon>
        <taxon>Dichantheliinae</taxon>
        <taxon>Dichanthelium</taxon>
    </lineage>
</organism>
<dbReference type="GO" id="GO:0000965">
    <property type="term" value="P:mitochondrial RNA 3'-end processing"/>
    <property type="evidence" value="ECO:0007669"/>
    <property type="project" value="TreeGrafter"/>
</dbReference>
<dbReference type="CDD" id="cd04472">
    <property type="entry name" value="S1_PNPase"/>
    <property type="match status" value="1"/>
</dbReference>
<dbReference type="InterPro" id="IPR027408">
    <property type="entry name" value="PNPase/RNase_PH_dom_sf"/>
</dbReference>
<dbReference type="GO" id="GO:0006364">
    <property type="term" value="P:rRNA processing"/>
    <property type="evidence" value="ECO:0007669"/>
    <property type="project" value="UniProtKB-KW"/>
</dbReference>
<gene>
    <name evidence="20" type="ORF">BAE44_0017479</name>
</gene>
<evidence type="ECO:0000256" key="14">
    <source>
        <dbReference type="ARBA" id="ARBA00022884"/>
    </source>
</evidence>
<dbReference type="InterPro" id="IPR012162">
    <property type="entry name" value="PNPase"/>
</dbReference>
<evidence type="ECO:0000256" key="2">
    <source>
        <dbReference type="ARBA" id="ARBA00007404"/>
    </source>
</evidence>
<evidence type="ECO:0000256" key="12">
    <source>
        <dbReference type="ARBA" id="ARBA00022801"/>
    </source>
</evidence>
<dbReference type="PANTHER" id="PTHR11252:SF0">
    <property type="entry name" value="POLYRIBONUCLEOTIDE NUCLEOTIDYLTRANSFERASE 1, MITOCHONDRIAL"/>
    <property type="match status" value="1"/>
</dbReference>
<dbReference type="Gene3D" id="2.40.50.140">
    <property type="entry name" value="Nucleic acid-binding proteins"/>
    <property type="match status" value="1"/>
</dbReference>
<feature type="compositionally biased region" description="Basic and acidic residues" evidence="18">
    <location>
        <begin position="829"/>
        <end position="840"/>
    </location>
</feature>
<dbReference type="GO" id="GO:0006397">
    <property type="term" value="P:mRNA processing"/>
    <property type="evidence" value="ECO:0007669"/>
    <property type="project" value="UniProtKB-KW"/>
</dbReference>
<reference evidence="20 21" key="1">
    <citation type="submission" date="2016-09" db="EMBL/GenBank/DDBJ databases">
        <title>The draft genome of Dichanthelium oligosanthes: A C3 panicoid grass species.</title>
        <authorList>
            <person name="Studer A.J."/>
            <person name="Schnable J.C."/>
            <person name="Brutnell T.P."/>
        </authorList>
    </citation>
    <scope>NUCLEOTIDE SEQUENCE [LARGE SCALE GENOMIC DNA]</scope>
    <source>
        <strain evidence="21">cv. Kellogg 1175</strain>
        <tissue evidence="20">Leaf</tissue>
    </source>
</reference>
<dbReference type="InterPro" id="IPR036612">
    <property type="entry name" value="KH_dom_type_1_sf"/>
</dbReference>